<proteinExistence type="predicted"/>
<gene>
    <name evidence="1" type="primary">85</name>
    <name evidence="1" type="ORF">SEA_PHARB_85</name>
</gene>
<accession>A0AAU8GNZ8</accession>
<dbReference type="EMBL" id="PP750966">
    <property type="protein sequence ID" value="XCH43693.1"/>
    <property type="molecule type" value="Genomic_DNA"/>
</dbReference>
<organism evidence="1">
    <name type="scientific">Mycobacterium phage Pharb</name>
    <dbReference type="NCBI Taxonomy" id="3136626"/>
    <lineage>
        <taxon>Viruses</taxon>
    </lineage>
</organism>
<name>A0AAU8GNZ8_9VIRU</name>
<reference evidence="1" key="1">
    <citation type="submission" date="2024-04" db="EMBL/GenBank/DDBJ databases">
        <authorList>
            <person name="Bains C."/>
            <person name="Hallett B."/>
            <person name="Lee H."/>
            <person name="Redzematovic E."/>
            <person name="Hutchison K.W."/>
            <person name="Molloy S.D."/>
            <person name="Viland M.D."/>
            <person name="Lewis C.M."/>
            <person name="Garlena R.A."/>
            <person name="Russell D.A."/>
            <person name="Jacobs-Sera D."/>
            <person name="Hatfull G.F."/>
        </authorList>
    </citation>
    <scope>NUCLEOTIDE SEQUENCE</scope>
</reference>
<protein>
    <submittedName>
        <fullName evidence="1">ASCE ATPase</fullName>
    </submittedName>
</protein>
<sequence length="119" mass="12946">MSVATIRVASNRQHGRTTLMLDVALANARRGAFVVFWSPNMPQSRAALARALDLIEGDDQVVKVSRANGNEQIRYAGGGRVAFAPGSPYMDPTRYNADVDVVDSEIVGAVHRHGVEVRR</sequence>
<evidence type="ECO:0000313" key="1">
    <source>
        <dbReference type="EMBL" id="XCH43693.1"/>
    </source>
</evidence>